<gene>
    <name evidence="4" type="ORF">P409_22940</name>
</gene>
<dbReference type="SUPFAM" id="SSF53850">
    <property type="entry name" value="Periplasmic binding protein-like II"/>
    <property type="match status" value="1"/>
</dbReference>
<dbReference type="SMART" id="SM00062">
    <property type="entry name" value="PBPb"/>
    <property type="match status" value="1"/>
</dbReference>
<dbReference type="RefSeq" id="WP_034844172.1">
    <property type="nucleotide sequence ID" value="NZ_JANX01000363.1"/>
</dbReference>
<dbReference type="CDD" id="cd01004">
    <property type="entry name" value="PBP2_MidA_like"/>
    <property type="match status" value="1"/>
</dbReference>
<organism evidence="4 5">
    <name type="scientific">Inquilinus limosus MP06</name>
    <dbReference type="NCBI Taxonomy" id="1398085"/>
    <lineage>
        <taxon>Bacteria</taxon>
        <taxon>Pseudomonadati</taxon>
        <taxon>Pseudomonadota</taxon>
        <taxon>Alphaproteobacteria</taxon>
        <taxon>Rhodospirillales</taxon>
        <taxon>Rhodospirillaceae</taxon>
        <taxon>Inquilinus</taxon>
    </lineage>
</organism>
<dbReference type="PANTHER" id="PTHR35936">
    <property type="entry name" value="MEMBRANE-BOUND LYTIC MUREIN TRANSGLYCOSYLASE F"/>
    <property type="match status" value="1"/>
</dbReference>
<dbReference type="Proteomes" id="UP000029995">
    <property type="component" value="Unassembled WGS sequence"/>
</dbReference>
<dbReference type="PANTHER" id="PTHR35936:SF17">
    <property type="entry name" value="ARGININE-BINDING EXTRACELLULAR PROTEIN ARTP"/>
    <property type="match status" value="1"/>
</dbReference>
<evidence type="ECO:0000313" key="5">
    <source>
        <dbReference type="Proteomes" id="UP000029995"/>
    </source>
</evidence>
<sequence length="317" mass="33462">MSIRRTTAAAAIGIAALLTVPLFAATAAQAQSGKAFDLSPEQAGRPHTEKVDAAIAAISPGFKFVKDGVFTVGVSVGDPPLNTYGSDAKTVVGTDADIASLVAESLGRKVEFVPVAWADWPLGLVSGRFDAVISNVTVTEERKQRFDFSSYRQDVLGAYVAVNSPIKSIKEPKDIVGLKVIVGAGTNQEKIVVEWDRQNVAAGLKPAEFLYFDDNGASQLALTSGRADVEINPNSRLAYAAAVSGKTRAVGVINGGWPLTAEIAITTRKGSGLADALTLAINTLIRNGKYREALARWNLTDEAIEQSRTNPPGLPKV</sequence>
<protein>
    <submittedName>
        <fullName evidence="4">ABC transporter substrate-binding protein</fullName>
    </submittedName>
</protein>
<reference evidence="4 5" key="1">
    <citation type="submission" date="2014-01" db="EMBL/GenBank/DDBJ databases">
        <title>Genome sequence determination for a cystic fibrosis isolate, Inquilinus limosus.</title>
        <authorList>
            <person name="Pino M."/>
            <person name="Di Conza J."/>
            <person name="Gutkind G."/>
        </authorList>
    </citation>
    <scope>NUCLEOTIDE SEQUENCE [LARGE SCALE GENOMIC DNA]</scope>
    <source>
        <strain evidence="4 5">MP06</strain>
    </source>
</reference>
<dbReference type="InterPro" id="IPR001638">
    <property type="entry name" value="Solute-binding_3/MltF_N"/>
</dbReference>
<dbReference type="OrthoDB" id="5419093at2"/>
<dbReference type="EMBL" id="JANX01000363">
    <property type="protein sequence ID" value="KGM32177.1"/>
    <property type="molecule type" value="Genomic_DNA"/>
</dbReference>
<comment type="caution">
    <text evidence="4">The sequence shown here is derived from an EMBL/GenBank/DDBJ whole genome shotgun (WGS) entry which is preliminary data.</text>
</comment>
<evidence type="ECO:0000256" key="2">
    <source>
        <dbReference type="SAM" id="SignalP"/>
    </source>
</evidence>
<accession>A0A0A0D533</accession>
<keyword evidence="1 2" id="KW-0732">Signal</keyword>
<name>A0A0A0D533_9PROT</name>
<dbReference type="Gene3D" id="3.40.190.10">
    <property type="entry name" value="Periplasmic binding protein-like II"/>
    <property type="match status" value="2"/>
</dbReference>
<proteinExistence type="predicted"/>
<dbReference type="Pfam" id="PF00497">
    <property type="entry name" value="SBP_bac_3"/>
    <property type="match status" value="1"/>
</dbReference>
<dbReference type="AlphaFoldDB" id="A0A0A0D533"/>
<evidence type="ECO:0000256" key="1">
    <source>
        <dbReference type="ARBA" id="ARBA00022729"/>
    </source>
</evidence>
<evidence type="ECO:0000313" key="4">
    <source>
        <dbReference type="EMBL" id="KGM32177.1"/>
    </source>
</evidence>
<evidence type="ECO:0000259" key="3">
    <source>
        <dbReference type="SMART" id="SM00062"/>
    </source>
</evidence>
<feature type="domain" description="Solute-binding protein family 3/N-terminal" evidence="3">
    <location>
        <begin position="69"/>
        <end position="301"/>
    </location>
</feature>
<feature type="signal peptide" evidence="2">
    <location>
        <begin position="1"/>
        <end position="24"/>
    </location>
</feature>
<feature type="chain" id="PRO_5001960457" evidence="2">
    <location>
        <begin position="25"/>
        <end position="317"/>
    </location>
</feature>